<dbReference type="RefSeq" id="WP_369046017.1">
    <property type="nucleotide sequence ID" value="NZ_CP163302.1"/>
</dbReference>
<dbReference type="Gene3D" id="3.20.20.150">
    <property type="entry name" value="Divalent-metal-dependent TIM barrel enzymes"/>
    <property type="match status" value="1"/>
</dbReference>
<dbReference type="InterPro" id="IPR036237">
    <property type="entry name" value="Xyl_isomerase-like_sf"/>
</dbReference>
<organism evidence="3">
    <name type="scientific">Sinomonas puerhi</name>
    <dbReference type="NCBI Taxonomy" id="3238584"/>
    <lineage>
        <taxon>Bacteria</taxon>
        <taxon>Bacillati</taxon>
        <taxon>Actinomycetota</taxon>
        <taxon>Actinomycetes</taxon>
        <taxon>Micrococcales</taxon>
        <taxon>Micrococcaceae</taxon>
        <taxon>Sinomonas</taxon>
    </lineage>
</organism>
<evidence type="ECO:0000256" key="1">
    <source>
        <dbReference type="ARBA" id="ARBA00023277"/>
    </source>
</evidence>
<evidence type="ECO:0000259" key="2">
    <source>
        <dbReference type="Pfam" id="PF01261"/>
    </source>
</evidence>
<keyword evidence="3" id="KW-0413">Isomerase</keyword>
<keyword evidence="1" id="KW-0119">Carbohydrate metabolism</keyword>
<dbReference type="AlphaFoldDB" id="A0AB39L3K0"/>
<protein>
    <submittedName>
        <fullName evidence="3">Sugar phosphate isomerase/epimerase family protein</fullName>
    </submittedName>
</protein>
<dbReference type="KEGG" id="spue:AB5L97_00275"/>
<name>A0AB39L3K0_9MICC</name>
<gene>
    <name evidence="3" type="ORF">AB5L97_00275</name>
</gene>
<evidence type="ECO:0000313" key="3">
    <source>
        <dbReference type="EMBL" id="XDP45499.1"/>
    </source>
</evidence>
<sequence length="285" mass="31353">MPSTTERFVATCWTSAGDAAPLRSPETSPVPLPERIEALAATGWSGFGLVLDDLKAAQSSMDFAALNRLVRSHGLTHVEVELLARWWEPREVWGTDWDLLLDAAEALHAPFVKIGSDFGTPPADLGFMVEPLRTLAGEAEKRGTRVALEPVAFTLVDTIPRGADLMRRVDHPACGLIVDFWHVYRKGTSLAELRSSLTADQIFGVELNDAHNEIQGTLFEDTRDHRCYLGQGDQDVAGFIRTMQDIGFKGPWGVEILSEEHRALPVQTALAAAMATTRPFFESDE</sequence>
<dbReference type="SUPFAM" id="SSF51658">
    <property type="entry name" value="Xylose isomerase-like"/>
    <property type="match status" value="1"/>
</dbReference>
<accession>A0AB39L3K0</accession>
<reference evidence="3" key="1">
    <citation type="submission" date="2024-07" db="EMBL/GenBank/DDBJ databases">
        <authorList>
            <person name="fu j."/>
        </authorList>
    </citation>
    <scope>NUCLEOTIDE SEQUENCE</scope>
    <source>
        <strain evidence="3">P10A9</strain>
    </source>
</reference>
<proteinExistence type="predicted"/>
<feature type="domain" description="Xylose isomerase-like TIM barrel" evidence="2">
    <location>
        <begin position="36"/>
        <end position="269"/>
    </location>
</feature>
<dbReference type="EMBL" id="CP163302">
    <property type="protein sequence ID" value="XDP45499.1"/>
    <property type="molecule type" value="Genomic_DNA"/>
</dbReference>
<dbReference type="InterPro" id="IPR013022">
    <property type="entry name" value="Xyl_isomerase-like_TIM-brl"/>
</dbReference>
<dbReference type="Pfam" id="PF01261">
    <property type="entry name" value="AP_endonuc_2"/>
    <property type="match status" value="1"/>
</dbReference>
<dbReference type="InterPro" id="IPR050312">
    <property type="entry name" value="IolE/XylAMocC-like"/>
</dbReference>
<dbReference type="PANTHER" id="PTHR12110:SF21">
    <property type="entry name" value="XYLOSE ISOMERASE-LIKE TIM BARREL DOMAIN-CONTAINING PROTEIN"/>
    <property type="match status" value="1"/>
</dbReference>
<dbReference type="PANTHER" id="PTHR12110">
    <property type="entry name" value="HYDROXYPYRUVATE ISOMERASE"/>
    <property type="match status" value="1"/>
</dbReference>
<dbReference type="GO" id="GO:0016853">
    <property type="term" value="F:isomerase activity"/>
    <property type="evidence" value="ECO:0007669"/>
    <property type="project" value="UniProtKB-KW"/>
</dbReference>